<gene>
    <name evidence="2" type="ORF">THAOC_20398</name>
</gene>
<dbReference type="Pfam" id="PF13306">
    <property type="entry name" value="LRR_5"/>
    <property type="match status" value="1"/>
</dbReference>
<dbReference type="EMBL" id="AGNL01022993">
    <property type="protein sequence ID" value="EJK59391.1"/>
    <property type="molecule type" value="Genomic_DNA"/>
</dbReference>
<evidence type="ECO:0000313" key="2">
    <source>
        <dbReference type="EMBL" id="EJK59391.1"/>
    </source>
</evidence>
<keyword evidence="3" id="KW-1185">Reference proteome</keyword>
<feature type="region of interest" description="Disordered" evidence="1">
    <location>
        <begin position="425"/>
        <end position="517"/>
    </location>
</feature>
<dbReference type="SUPFAM" id="SSF48403">
    <property type="entry name" value="Ankyrin repeat"/>
    <property type="match status" value="1"/>
</dbReference>
<dbReference type="Gene3D" id="3.80.10.10">
    <property type="entry name" value="Ribonuclease Inhibitor"/>
    <property type="match status" value="1"/>
</dbReference>
<feature type="compositionally biased region" description="Basic residues" evidence="1">
    <location>
        <begin position="448"/>
        <end position="458"/>
    </location>
</feature>
<evidence type="ECO:0000256" key="1">
    <source>
        <dbReference type="SAM" id="MobiDB-lite"/>
    </source>
</evidence>
<dbReference type="InterPro" id="IPR026906">
    <property type="entry name" value="LRR_5"/>
</dbReference>
<sequence>MAVNSNGAEATGGVYVYTGSLHEHRVPEGVTKVVCREDVEVIRPASFDETNIEEIVLNEGLVEIEEAAFRQCQLIGAVAFPSTLRRIGDCAFVGIEAPLVALPDGLEGMGAQAFLFSDAANVRVPASLIELPEEAFRANKSLLSVEVAGTVERIGAEAFLGGNVLRNLALPASCEVAPDAFASCTDLLTLFKSAEGIETALKTRFDGLPVHELLYRQCHLPEDEALERLRIATSGRSGSRSLRAAAGSRTESGARRDGMGMTCLHVLACSSRQTEDMHRLLAERYPEAVCAKDSWGALPVHYALYSGASEEIVDFLLTSHYLEFLELFDPPVPDVEEVDWHHVMEFLAMNNANRDRIGNAVKAYIRHGWVADVQWKDLLLKMATPNVSPSERSAYTCTLTYMAGCAIYLLVKDWRVKEQRLRPAGAWDGGTPRGYVPTGGRVRGEVRRARRAAVRPRARGLEGEDGDLDPRDRSDAEAVQEEEQGRRGDLPSPVPRRLRRAAGDRERAALPDGGRGARVPTAGLRSCRFVIRTGRWLATGRGRFAIPIVKVENEIHYFPTKVSFGSLLASHTSPIRVTDLITRRMVNGNETASKTECVFFPRQSFFSKNENTPALANDPFDGSIVQSVPVAESAHVVKRTPSYWERREASAERAKKKAELEKTRYFSL</sequence>
<protein>
    <submittedName>
        <fullName evidence="2">Uncharacterized protein</fullName>
    </submittedName>
</protein>
<dbReference type="Proteomes" id="UP000266841">
    <property type="component" value="Unassembled WGS sequence"/>
</dbReference>
<dbReference type="AlphaFoldDB" id="K0SEL8"/>
<dbReference type="InterPro" id="IPR036770">
    <property type="entry name" value="Ankyrin_rpt-contain_sf"/>
</dbReference>
<evidence type="ECO:0000313" key="3">
    <source>
        <dbReference type="Proteomes" id="UP000266841"/>
    </source>
</evidence>
<comment type="caution">
    <text evidence="2">The sequence shown here is derived from an EMBL/GenBank/DDBJ whole genome shotgun (WGS) entry which is preliminary data.</text>
</comment>
<proteinExistence type="predicted"/>
<organism evidence="2 3">
    <name type="scientific">Thalassiosira oceanica</name>
    <name type="common">Marine diatom</name>
    <dbReference type="NCBI Taxonomy" id="159749"/>
    <lineage>
        <taxon>Eukaryota</taxon>
        <taxon>Sar</taxon>
        <taxon>Stramenopiles</taxon>
        <taxon>Ochrophyta</taxon>
        <taxon>Bacillariophyta</taxon>
        <taxon>Coscinodiscophyceae</taxon>
        <taxon>Thalassiosirophycidae</taxon>
        <taxon>Thalassiosirales</taxon>
        <taxon>Thalassiosiraceae</taxon>
        <taxon>Thalassiosira</taxon>
    </lineage>
</organism>
<dbReference type="OrthoDB" id="10264456at2759"/>
<feature type="non-terminal residue" evidence="2">
    <location>
        <position position="668"/>
    </location>
</feature>
<dbReference type="InterPro" id="IPR032675">
    <property type="entry name" value="LRR_dom_sf"/>
</dbReference>
<dbReference type="Gene3D" id="1.25.40.20">
    <property type="entry name" value="Ankyrin repeat-containing domain"/>
    <property type="match status" value="1"/>
</dbReference>
<reference evidence="2 3" key="1">
    <citation type="journal article" date="2012" name="Genome Biol.">
        <title>Genome and low-iron response of an oceanic diatom adapted to chronic iron limitation.</title>
        <authorList>
            <person name="Lommer M."/>
            <person name="Specht M."/>
            <person name="Roy A.S."/>
            <person name="Kraemer L."/>
            <person name="Andreson R."/>
            <person name="Gutowska M.A."/>
            <person name="Wolf J."/>
            <person name="Bergner S.V."/>
            <person name="Schilhabel M.B."/>
            <person name="Klostermeier U.C."/>
            <person name="Beiko R.G."/>
            <person name="Rosenstiel P."/>
            <person name="Hippler M."/>
            <person name="Laroche J."/>
        </authorList>
    </citation>
    <scope>NUCLEOTIDE SEQUENCE [LARGE SCALE GENOMIC DNA]</scope>
    <source>
        <strain evidence="2 3">CCMP1005</strain>
    </source>
</reference>
<accession>K0SEL8</accession>
<name>K0SEL8_THAOC</name>